<dbReference type="Proteomes" id="UP000663872">
    <property type="component" value="Unassembled WGS sequence"/>
</dbReference>
<evidence type="ECO:0000256" key="5">
    <source>
        <dbReference type="PROSITE-ProRule" id="PRU00042"/>
    </source>
</evidence>
<keyword evidence="3 5" id="KW-0863">Zinc-finger</keyword>
<accession>A0A818EH64</accession>
<evidence type="ECO:0000256" key="2">
    <source>
        <dbReference type="ARBA" id="ARBA00022737"/>
    </source>
</evidence>
<feature type="domain" description="C2H2-type" evidence="7">
    <location>
        <begin position="1276"/>
        <end position="1304"/>
    </location>
</feature>
<dbReference type="SMART" id="SM00355">
    <property type="entry name" value="ZnF_C2H2"/>
    <property type="match status" value="13"/>
</dbReference>
<evidence type="ECO:0000259" key="7">
    <source>
        <dbReference type="PROSITE" id="PS50157"/>
    </source>
</evidence>
<dbReference type="GO" id="GO:0000977">
    <property type="term" value="F:RNA polymerase II transcription regulatory region sequence-specific DNA binding"/>
    <property type="evidence" value="ECO:0007669"/>
    <property type="project" value="TreeGrafter"/>
</dbReference>
<sequence>MECALNERELVLFDCDNGRLNIFLNHMTLAAFIPSYYECYIFWNDFKTSMFTTLCSSLQLFPHIHLSPNYCEQITLVPDSNLVNFAHEHINEFTYILIVHGNDRCYEEIFRSVTNQYGQNKIRLLEIVEPYNEHIQKILIHFQTGQTTYNFHDQPGKVELNRQQKLVTFFPSVNVIHRYDVTKAYLTECFTIKRLEKFEPKRRSIYRKIYHRRILRFSTKFLITGNDRFFVYLQIQPLKRSLISCKDFQYCSLCQQLFRCVVDLRQHQAHTHGDLKHFITTRKKAIFIQSRKFQRRNLLRKTLCLGESTRKGRQCLLCSRKFLINQTWKKHIEVKHIEYNLDIYFRLFSSLNRVLTARNHEAIMKISMSQYGEKFSCWTCKKKYQYNEDRIRHFITCHFSLCTPTGNMLTTYRNSQSTSLLNPVHSTEVLINTSRKSLKCWKCEKNLKSENGRLDHFVRKHSRAILSIPFNPTRRLLRKIEMVEKQMLITSKQATVSTKSTFLTPTELLASSSPNAETKLNQKKSVELTYNRIGKTIYCSQCNKKFQSTAKFKKHSNAKHSRARISIEQITIDAQNSFDARSVTSSAINALPFSVVDTNSTLTNQTKNTEEIPNSVSLQSEYPSSSGTFDSSTAPDADSKTNDIQSNSSLNFKLSSIFVDASVITKDGVKARKHRNESFKMISCWQCSRKFESAHNCFGHFFRKHSMSFQKKVLTLSTDGSNPTRIMQHQTNNKKVPLSFRKQSVQSSYCMKGKFQSHLAFKHTDLAPFTDMNGSSFLKKQPTLAQQQMKTKQDKTTSRITSFYDSQYSEKFALSFNFGQQHKSLPEPSIVPRKVKVPPPTHQDLDLTTMHSTSFSTANLNFSNKKYIQTIECMSDSTTMFSCWQCSKKFKAVHSRFSHFINHYTILISDDNSIDFRHNMRDNRALSNTILSKQFSCWSCRKKFELDQDLIIHFVDKHANFILSVTTNPIDILKDAIIKAKQQRNTSSTDDASSKKLREHTIASSDLQQHQSSDSKMLKLSIRSKDQNNAVEDLQQCSKMFFCWKCPKKYKSAYDRLYHFLFNHSESFLPTMTESFNRLNNHTLSSQISTNSLSETHYCWNCTNKFRSPSSRISHFIDKHAKTILTIDIDPSDILKDQIIKAQEIMMIKQDSIIDIKASYICSHCPKKFKTSADRSQHLKNKHARSILTPPSKLFNNVNNEGTILQETVKIMQNKTSSVEKSLNSAKCLNHFNSEYADVMTSTIAQPTNNSNNRKEVLYEHTKSTEPKLIQIHISYYCQQCQKKFTCTTDHLQHFQTEHPEMKSSDKTLEEFFVNPIIMQCSRAKFTTLVYLSLGSTRKQISIKCNSKLNHCPYQACQSGTVNYDFKDFWVHIIKEHDSAQIMLECCDPKIMYTTDEYKKHILHPD</sequence>
<name>A0A818EH64_9BILA</name>
<evidence type="ECO:0000313" key="9">
    <source>
        <dbReference type="Proteomes" id="UP000663872"/>
    </source>
</evidence>
<feature type="domain" description="C2H2-type" evidence="7">
    <location>
        <begin position="1160"/>
        <end position="1184"/>
    </location>
</feature>
<evidence type="ECO:0000256" key="1">
    <source>
        <dbReference type="ARBA" id="ARBA00022723"/>
    </source>
</evidence>
<proteinExistence type="predicted"/>
<dbReference type="PANTHER" id="PTHR24409:SF295">
    <property type="entry name" value="AZ2-RELATED"/>
    <property type="match status" value="1"/>
</dbReference>
<feature type="compositionally biased region" description="Basic and acidic residues" evidence="6">
    <location>
        <begin position="992"/>
        <end position="1001"/>
    </location>
</feature>
<reference evidence="8" key="1">
    <citation type="submission" date="2021-02" db="EMBL/GenBank/DDBJ databases">
        <authorList>
            <person name="Nowell W R."/>
        </authorList>
    </citation>
    <scope>NUCLEOTIDE SEQUENCE</scope>
</reference>
<dbReference type="GO" id="GO:0005634">
    <property type="term" value="C:nucleus"/>
    <property type="evidence" value="ECO:0007669"/>
    <property type="project" value="TreeGrafter"/>
</dbReference>
<organism evidence="8 9">
    <name type="scientific">Rotaria socialis</name>
    <dbReference type="NCBI Taxonomy" id="392032"/>
    <lineage>
        <taxon>Eukaryota</taxon>
        <taxon>Metazoa</taxon>
        <taxon>Spiralia</taxon>
        <taxon>Gnathifera</taxon>
        <taxon>Rotifera</taxon>
        <taxon>Eurotatoria</taxon>
        <taxon>Bdelloidea</taxon>
        <taxon>Philodinida</taxon>
        <taxon>Philodinidae</taxon>
        <taxon>Rotaria</taxon>
    </lineage>
</organism>
<dbReference type="PROSITE" id="PS00028">
    <property type="entry name" value="ZINC_FINGER_C2H2_1"/>
    <property type="match status" value="8"/>
</dbReference>
<evidence type="ECO:0000256" key="6">
    <source>
        <dbReference type="SAM" id="MobiDB-lite"/>
    </source>
</evidence>
<protein>
    <recommendedName>
        <fullName evidence="7">C2H2-type domain-containing protein</fullName>
    </recommendedName>
</protein>
<keyword evidence="1" id="KW-0479">Metal-binding</keyword>
<keyword evidence="2" id="KW-0677">Repeat</keyword>
<dbReference type="GO" id="GO:0000981">
    <property type="term" value="F:DNA-binding transcription factor activity, RNA polymerase II-specific"/>
    <property type="evidence" value="ECO:0007669"/>
    <property type="project" value="TreeGrafter"/>
</dbReference>
<feature type="domain" description="C2H2-type" evidence="7">
    <location>
        <begin position="537"/>
        <end position="565"/>
    </location>
</feature>
<feature type="region of interest" description="Disordered" evidence="6">
    <location>
        <begin position="984"/>
        <end position="1015"/>
    </location>
</feature>
<comment type="caution">
    <text evidence="8">The sequence shown here is derived from an EMBL/GenBank/DDBJ whole genome shotgun (WGS) entry which is preliminary data.</text>
</comment>
<gene>
    <name evidence="8" type="ORF">GRG538_LOCUS14785</name>
</gene>
<dbReference type="InterPro" id="IPR013087">
    <property type="entry name" value="Znf_C2H2_type"/>
</dbReference>
<evidence type="ECO:0000313" key="8">
    <source>
        <dbReference type="EMBL" id="CAF3458862.1"/>
    </source>
</evidence>
<feature type="compositionally biased region" description="Low complexity" evidence="6">
    <location>
        <begin position="1004"/>
        <end position="1015"/>
    </location>
</feature>
<evidence type="ECO:0000256" key="3">
    <source>
        <dbReference type="ARBA" id="ARBA00022771"/>
    </source>
</evidence>
<evidence type="ECO:0000256" key="4">
    <source>
        <dbReference type="ARBA" id="ARBA00022833"/>
    </source>
</evidence>
<keyword evidence="4" id="KW-0862">Zinc</keyword>
<dbReference type="PROSITE" id="PS50157">
    <property type="entry name" value="ZINC_FINGER_C2H2_2"/>
    <property type="match status" value="3"/>
</dbReference>
<feature type="region of interest" description="Disordered" evidence="6">
    <location>
        <begin position="602"/>
        <end position="645"/>
    </location>
</feature>
<dbReference type="PANTHER" id="PTHR24409">
    <property type="entry name" value="ZINC FINGER PROTEIN 142"/>
    <property type="match status" value="1"/>
</dbReference>
<dbReference type="GO" id="GO:0008270">
    <property type="term" value="F:zinc ion binding"/>
    <property type="evidence" value="ECO:0007669"/>
    <property type="project" value="UniProtKB-KW"/>
</dbReference>
<feature type="compositionally biased region" description="Polar residues" evidence="6">
    <location>
        <begin position="602"/>
        <end position="634"/>
    </location>
</feature>
<dbReference type="EMBL" id="CAJNYT010002261">
    <property type="protein sequence ID" value="CAF3458862.1"/>
    <property type="molecule type" value="Genomic_DNA"/>
</dbReference>